<reference evidence="7 8" key="1">
    <citation type="submission" date="2019-05" db="EMBL/GenBank/DDBJ databases">
        <title>Mikania micrantha, genome provides insights into the molecular mechanism of rapid growth.</title>
        <authorList>
            <person name="Liu B."/>
        </authorList>
    </citation>
    <scope>NUCLEOTIDE SEQUENCE [LARGE SCALE GENOMIC DNA]</scope>
    <source>
        <strain evidence="7">NLD-2019</strain>
        <tissue evidence="7">Leaf</tissue>
    </source>
</reference>
<evidence type="ECO:0000259" key="5">
    <source>
        <dbReference type="Pfam" id="PF07727"/>
    </source>
</evidence>
<sequence>MPEETLEVLLVSAKGLHDTDILYTEEEQHLFVMFTDYSETHSNHLWFLDSGCSHHMTGGRESFTNLDEHFSLEVTLGNKKKLSVKGRETFAPVARFETIRLVIAVAAQRGWKLHQLDVKTAFLNGDLNEDIYVSQPEGFEVLGHEDKIDGYFIQHGYSRSQKEPTLYVKKKGCDILYVCLYVDDIVYTSSSETLLKEFKEGMEQEFEMSDMGLLKLFLGLEIKQTASGVFLSQEKYARNLVTKFGVAGCKSEATPMNTNEKFSSEDKAEKVDETLFRSLHPSVIHLGAAKRIVKYVTGTIGYGIWYEKGIPIQLTGYTDSDWASSIDDRKSVSASVFFLGSGAVTWSSKKQHTVALSSTEAEYIAASAATSQAIWLRRLLEDLDLKPKMPTKIFCDNQSTINLSKNPVMHGRSKHIEIKHHYVREMVTEQQIVLEFCGTNMQVADVLTKSLAREKFIQNRGLLGVEDFEVRGDEESFKNPYATWLNYDQESKGSNPQWKETFLFDVSSRDSTDLKIKIMDSDGGMGADDFVASRWMLCFEMEMFHQSHNIMKDDAYCGEIRIGLNFTAQLHGDEEKGESSPSPADEGTNDEGVVWASKQERENNPSEPKRRKAHKSRIRRSLGNFRIVLSDLTDRQKDVIAKTLVKSSRLEERRMILTIVVMLVSVLALAYAFVVVYLQDDPQHDPPPPPEDVFYKHDKGRTSFSILSIVKYSPTSCGHSGPISGLSPLLWLKYFLLLMDPCVTRSKYYILTLDPKGILSSCHHIHLDPVTYHICKTRSKYYILSLDPKGNLSSCHRIHPDPVTYHMCKYGDMVFHVLVGCCLSP</sequence>
<evidence type="ECO:0000256" key="2">
    <source>
        <dbReference type="SAM" id="MobiDB-lite"/>
    </source>
</evidence>
<evidence type="ECO:0000259" key="4">
    <source>
        <dbReference type="Pfam" id="PF00168"/>
    </source>
</evidence>
<accession>A0A5N6LFK5</accession>
<dbReference type="OrthoDB" id="418757at2759"/>
<dbReference type="InterPro" id="IPR054722">
    <property type="entry name" value="PolX-like_BBD"/>
</dbReference>
<dbReference type="EMBL" id="SZYD01000987">
    <property type="protein sequence ID" value="KAD1189669.1"/>
    <property type="molecule type" value="Genomic_DNA"/>
</dbReference>
<evidence type="ECO:0000313" key="7">
    <source>
        <dbReference type="EMBL" id="KAD1189669.1"/>
    </source>
</evidence>
<evidence type="ECO:0000256" key="3">
    <source>
        <dbReference type="SAM" id="Phobius"/>
    </source>
</evidence>
<feature type="domain" description="Retrovirus-related Pol polyprotein from transposon TNT 1-94-like beta-barrel" evidence="6">
    <location>
        <begin position="46"/>
        <end position="89"/>
    </location>
</feature>
<feature type="compositionally biased region" description="Basic and acidic residues" evidence="2">
    <location>
        <begin position="598"/>
        <end position="608"/>
    </location>
</feature>
<dbReference type="Proteomes" id="UP000326396">
    <property type="component" value="Unassembled WGS sequence"/>
</dbReference>
<dbReference type="PANTHER" id="PTHR11439">
    <property type="entry name" value="GAG-POL-RELATED RETROTRANSPOSON"/>
    <property type="match status" value="1"/>
</dbReference>
<feature type="transmembrane region" description="Helical" evidence="3">
    <location>
        <begin position="656"/>
        <end position="678"/>
    </location>
</feature>
<dbReference type="InterPro" id="IPR035892">
    <property type="entry name" value="C2_domain_sf"/>
</dbReference>
<dbReference type="Pfam" id="PF22936">
    <property type="entry name" value="Pol_BBD"/>
    <property type="match status" value="1"/>
</dbReference>
<dbReference type="InterPro" id="IPR000008">
    <property type="entry name" value="C2_dom"/>
</dbReference>
<dbReference type="PANTHER" id="PTHR11439:SF463">
    <property type="entry name" value="REVERSE TRANSCRIPTASE TY1_COPIA-TYPE DOMAIN-CONTAINING PROTEIN"/>
    <property type="match status" value="1"/>
</dbReference>
<feature type="region of interest" description="Disordered" evidence="2">
    <location>
        <begin position="597"/>
        <end position="617"/>
    </location>
</feature>
<dbReference type="Pfam" id="PF00168">
    <property type="entry name" value="C2"/>
    <property type="match status" value="1"/>
</dbReference>
<keyword evidence="1" id="KW-0378">Hydrolase</keyword>
<evidence type="ECO:0008006" key="9">
    <source>
        <dbReference type="Google" id="ProtNLM"/>
    </source>
</evidence>
<name>A0A5N6LFK5_9ASTR</name>
<evidence type="ECO:0000256" key="1">
    <source>
        <dbReference type="ARBA" id="ARBA00022750"/>
    </source>
</evidence>
<feature type="domain" description="Reverse transcriptase Ty1/copia-type" evidence="5">
    <location>
        <begin position="146"/>
        <end position="257"/>
    </location>
</feature>
<organism evidence="7 8">
    <name type="scientific">Mikania micrantha</name>
    <name type="common">bitter vine</name>
    <dbReference type="NCBI Taxonomy" id="192012"/>
    <lineage>
        <taxon>Eukaryota</taxon>
        <taxon>Viridiplantae</taxon>
        <taxon>Streptophyta</taxon>
        <taxon>Embryophyta</taxon>
        <taxon>Tracheophyta</taxon>
        <taxon>Spermatophyta</taxon>
        <taxon>Magnoliopsida</taxon>
        <taxon>eudicotyledons</taxon>
        <taxon>Gunneridae</taxon>
        <taxon>Pentapetalae</taxon>
        <taxon>asterids</taxon>
        <taxon>campanulids</taxon>
        <taxon>Asterales</taxon>
        <taxon>Asteraceae</taxon>
        <taxon>Asteroideae</taxon>
        <taxon>Heliantheae alliance</taxon>
        <taxon>Eupatorieae</taxon>
        <taxon>Mikania</taxon>
    </lineage>
</organism>
<protein>
    <recommendedName>
        <fullName evidence="9">C2 domain-containing protein</fullName>
    </recommendedName>
</protein>
<gene>
    <name evidence="7" type="ORF">E3N88_43182</name>
</gene>
<dbReference type="Pfam" id="PF07727">
    <property type="entry name" value="RVT_2"/>
    <property type="match status" value="1"/>
</dbReference>
<keyword evidence="3" id="KW-1133">Transmembrane helix</keyword>
<dbReference type="SUPFAM" id="SSF56672">
    <property type="entry name" value="DNA/RNA polymerases"/>
    <property type="match status" value="1"/>
</dbReference>
<dbReference type="InterPro" id="IPR043502">
    <property type="entry name" value="DNA/RNA_pol_sf"/>
</dbReference>
<keyword evidence="1" id="KW-0645">Protease</keyword>
<dbReference type="AlphaFoldDB" id="A0A5N6LFK5"/>
<dbReference type="InterPro" id="IPR013103">
    <property type="entry name" value="RVT_2"/>
</dbReference>
<evidence type="ECO:0000259" key="6">
    <source>
        <dbReference type="Pfam" id="PF22936"/>
    </source>
</evidence>
<keyword evidence="1" id="KW-0064">Aspartyl protease</keyword>
<dbReference type="SUPFAM" id="SSF49562">
    <property type="entry name" value="C2 domain (Calcium/lipid-binding domain, CaLB)"/>
    <property type="match status" value="1"/>
</dbReference>
<keyword evidence="8" id="KW-1185">Reference proteome</keyword>
<dbReference type="GO" id="GO:0004190">
    <property type="term" value="F:aspartic-type endopeptidase activity"/>
    <property type="evidence" value="ECO:0007669"/>
    <property type="project" value="UniProtKB-KW"/>
</dbReference>
<feature type="domain" description="C2" evidence="4">
    <location>
        <begin position="492"/>
        <end position="533"/>
    </location>
</feature>
<evidence type="ECO:0000313" key="8">
    <source>
        <dbReference type="Proteomes" id="UP000326396"/>
    </source>
</evidence>
<dbReference type="Gene3D" id="2.60.40.150">
    <property type="entry name" value="C2 domain"/>
    <property type="match status" value="1"/>
</dbReference>
<comment type="caution">
    <text evidence="7">The sequence shown here is derived from an EMBL/GenBank/DDBJ whole genome shotgun (WGS) entry which is preliminary data.</text>
</comment>
<keyword evidence="3" id="KW-0812">Transmembrane</keyword>
<proteinExistence type="predicted"/>
<keyword evidence="3" id="KW-0472">Membrane</keyword>
<dbReference type="CDD" id="cd09272">
    <property type="entry name" value="RNase_HI_RT_Ty1"/>
    <property type="match status" value="1"/>
</dbReference>